<gene>
    <name evidence="7" type="ORF">F4561_001026</name>
</gene>
<keyword evidence="8" id="KW-1185">Reference proteome</keyword>
<dbReference type="PANTHER" id="PTHR30055">
    <property type="entry name" value="HTH-TYPE TRANSCRIPTIONAL REGULATOR RUTR"/>
    <property type="match status" value="1"/>
</dbReference>
<dbReference type="SUPFAM" id="SSF46689">
    <property type="entry name" value="Homeodomain-like"/>
    <property type="match status" value="1"/>
</dbReference>
<evidence type="ECO:0000256" key="1">
    <source>
        <dbReference type="ARBA" id="ARBA00023015"/>
    </source>
</evidence>
<dbReference type="PANTHER" id="PTHR30055:SF234">
    <property type="entry name" value="HTH-TYPE TRANSCRIPTIONAL REGULATOR BETI"/>
    <property type="match status" value="1"/>
</dbReference>
<dbReference type="RefSeq" id="WP_184575239.1">
    <property type="nucleotide sequence ID" value="NZ_JACHJT010000001.1"/>
</dbReference>
<dbReference type="InterPro" id="IPR001647">
    <property type="entry name" value="HTH_TetR"/>
</dbReference>
<protein>
    <submittedName>
        <fullName evidence="7">AcrR family transcriptional regulator</fullName>
    </submittedName>
</protein>
<dbReference type="Proteomes" id="UP000523007">
    <property type="component" value="Unassembled WGS sequence"/>
</dbReference>
<feature type="DNA-binding region" description="H-T-H motif" evidence="4">
    <location>
        <begin position="38"/>
        <end position="57"/>
    </location>
</feature>
<evidence type="ECO:0000259" key="6">
    <source>
        <dbReference type="PROSITE" id="PS50977"/>
    </source>
</evidence>
<evidence type="ECO:0000256" key="2">
    <source>
        <dbReference type="ARBA" id="ARBA00023125"/>
    </source>
</evidence>
<evidence type="ECO:0000256" key="5">
    <source>
        <dbReference type="SAM" id="MobiDB-lite"/>
    </source>
</evidence>
<dbReference type="InterPro" id="IPR049445">
    <property type="entry name" value="TetR_SbtR-like_C"/>
</dbReference>
<comment type="caution">
    <text evidence="7">The sequence shown here is derived from an EMBL/GenBank/DDBJ whole genome shotgun (WGS) entry which is preliminary data.</text>
</comment>
<evidence type="ECO:0000313" key="8">
    <source>
        <dbReference type="Proteomes" id="UP000523007"/>
    </source>
</evidence>
<keyword evidence="3" id="KW-0804">Transcription</keyword>
<feature type="compositionally biased region" description="Basic and acidic residues" evidence="5">
    <location>
        <begin position="206"/>
        <end position="217"/>
    </location>
</feature>
<dbReference type="Gene3D" id="1.10.357.10">
    <property type="entry name" value="Tetracycline Repressor, domain 2"/>
    <property type="match status" value="1"/>
</dbReference>
<feature type="region of interest" description="Disordered" evidence="5">
    <location>
        <begin position="198"/>
        <end position="217"/>
    </location>
</feature>
<dbReference type="Pfam" id="PF00440">
    <property type="entry name" value="TetR_N"/>
    <property type="match status" value="1"/>
</dbReference>
<reference evidence="7 8" key="1">
    <citation type="submission" date="2020-08" db="EMBL/GenBank/DDBJ databases">
        <title>Sequencing the genomes of 1000 actinobacteria strains.</title>
        <authorList>
            <person name="Klenk H.-P."/>
        </authorList>
    </citation>
    <scope>NUCLEOTIDE SEQUENCE [LARGE SCALE GENOMIC DNA]</scope>
    <source>
        <strain evidence="7 8">DSM 102030</strain>
    </source>
</reference>
<dbReference type="InterPro" id="IPR009057">
    <property type="entry name" value="Homeodomain-like_sf"/>
</dbReference>
<proteinExistence type="predicted"/>
<keyword evidence="1" id="KW-0805">Transcription regulation</keyword>
<feature type="domain" description="HTH tetR-type" evidence="6">
    <location>
        <begin position="16"/>
        <end position="75"/>
    </location>
</feature>
<dbReference type="PRINTS" id="PR00455">
    <property type="entry name" value="HTHTETR"/>
</dbReference>
<keyword evidence="2 4" id="KW-0238">DNA-binding</keyword>
<organism evidence="7 8">
    <name type="scientific">Lipingzhangella halophila</name>
    <dbReference type="NCBI Taxonomy" id="1783352"/>
    <lineage>
        <taxon>Bacteria</taxon>
        <taxon>Bacillati</taxon>
        <taxon>Actinomycetota</taxon>
        <taxon>Actinomycetes</taxon>
        <taxon>Streptosporangiales</taxon>
        <taxon>Nocardiopsidaceae</taxon>
        <taxon>Lipingzhangella</taxon>
    </lineage>
</organism>
<dbReference type="EMBL" id="JACHJT010000001">
    <property type="protein sequence ID" value="MBB4930206.1"/>
    <property type="molecule type" value="Genomic_DNA"/>
</dbReference>
<dbReference type="GO" id="GO:0003700">
    <property type="term" value="F:DNA-binding transcription factor activity"/>
    <property type="evidence" value="ECO:0007669"/>
    <property type="project" value="TreeGrafter"/>
</dbReference>
<dbReference type="Pfam" id="PF21597">
    <property type="entry name" value="TetR_C_43"/>
    <property type="match status" value="1"/>
</dbReference>
<accession>A0A7W7REZ4</accession>
<sequence>MTDGPKDSLHLRADARRNRRMVLDAARETIAERGLDAPLEEIARRAGVGIATLYRRFPDRAALVRAVAEDNMAVIGQEAELAEAEESDPWQALTRVLHAAVTCRVGVLAPMALPQLRAELSAHSTLWERRGEVVRRLEDLLAAAQRQELVRRDIGLGDIALGLVKLSRPMPGMDPKLDDEVTRQLLAIYLDGLQATSVPSSTRAPRRMDDVDREFGL</sequence>
<evidence type="ECO:0000256" key="4">
    <source>
        <dbReference type="PROSITE-ProRule" id="PRU00335"/>
    </source>
</evidence>
<dbReference type="InterPro" id="IPR050109">
    <property type="entry name" value="HTH-type_TetR-like_transc_reg"/>
</dbReference>
<evidence type="ECO:0000256" key="3">
    <source>
        <dbReference type="ARBA" id="ARBA00023163"/>
    </source>
</evidence>
<dbReference type="PROSITE" id="PS50977">
    <property type="entry name" value="HTH_TETR_2"/>
    <property type="match status" value="1"/>
</dbReference>
<dbReference type="AlphaFoldDB" id="A0A7W7REZ4"/>
<dbReference type="GO" id="GO:0000976">
    <property type="term" value="F:transcription cis-regulatory region binding"/>
    <property type="evidence" value="ECO:0007669"/>
    <property type="project" value="TreeGrafter"/>
</dbReference>
<name>A0A7W7REZ4_9ACTN</name>
<evidence type="ECO:0000313" key="7">
    <source>
        <dbReference type="EMBL" id="MBB4930206.1"/>
    </source>
</evidence>
<dbReference type="InterPro" id="IPR036271">
    <property type="entry name" value="Tet_transcr_reg_TetR-rel_C_sf"/>
</dbReference>
<dbReference type="SUPFAM" id="SSF48498">
    <property type="entry name" value="Tetracyclin repressor-like, C-terminal domain"/>
    <property type="match status" value="1"/>
</dbReference>